<reference evidence="6 7" key="1">
    <citation type="submission" date="2019-04" db="EMBL/GenBank/DDBJ databases">
        <title>High contiguity whole genome sequence and gene annotation resource for two Venturia nashicola isolates.</title>
        <authorList>
            <person name="Prokchorchik M."/>
            <person name="Won K."/>
            <person name="Lee Y."/>
            <person name="Choi E.D."/>
            <person name="Segonzac C."/>
            <person name="Sohn K.H."/>
        </authorList>
    </citation>
    <scope>NUCLEOTIDE SEQUENCE [LARGE SCALE GENOMIC DNA]</scope>
    <source>
        <strain evidence="6 7">PRI2</strain>
    </source>
</reference>
<evidence type="ECO:0000256" key="3">
    <source>
        <dbReference type="SAM" id="MobiDB-lite"/>
    </source>
</evidence>
<feature type="transmembrane region" description="Helical" evidence="4">
    <location>
        <begin position="384"/>
        <end position="405"/>
    </location>
</feature>
<feature type="transmembrane region" description="Helical" evidence="4">
    <location>
        <begin position="296"/>
        <end position="315"/>
    </location>
</feature>
<dbReference type="CDD" id="cd17352">
    <property type="entry name" value="MFS_MCT_SLC16"/>
    <property type="match status" value="1"/>
</dbReference>
<keyword evidence="4" id="KW-0472">Membrane</keyword>
<dbReference type="InterPro" id="IPR011701">
    <property type="entry name" value="MFS"/>
</dbReference>
<evidence type="ECO:0000313" key="6">
    <source>
        <dbReference type="EMBL" id="TID27635.1"/>
    </source>
</evidence>
<dbReference type="GO" id="GO:0022857">
    <property type="term" value="F:transmembrane transporter activity"/>
    <property type="evidence" value="ECO:0007669"/>
    <property type="project" value="InterPro"/>
</dbReference>
<dbReference type="GO" id="GO:0016020">
    <property type="term" value="C:membrane"/>
    <property type="evidence" value="ECO:0007669"/>
    <property type="project" value="UniProtKB-SubCell"/>
</dbReference>
<feature type="transmembrane region" description="Helical" evidence="4">
    <location>
        <begin position="321"/>
        <end position="340"/>
    </location>
</feature>
<organism evidence="6 7">
    <name type="scientific">Venturia nashicola</name>
    <dbReference type="NCBI Taxonomy" id="86259"/>
    <lineage>
        <taxon>Eukaryota</taxon>
        <taxon>Fungi</taxon>
        <taxon>Dikarya</taxon>
        <taxon>Ascomycota</taxon>
        <taxon>Pezizomycotina</taxon>
        <taxon>Dothideomycetes</taxon>
        <taxon>Pleosporomycetidae</taxon>
        <taxon>Venturiales</taxon>
        <taxon>Venturiaceae</taxon>
        <taxon>Venturia</taxon>
    </lineage>
</organism>
<dbReference type="PANTHER" id="PTHR11360:SF315">
    <property type="entry name" value="TRANSPORTER MCH2-RELATED"/>
    <property type="match status" value="1"/>
</dbReference>
<feature type="transmembrane region" description="Helical" evidence="4">
    <location>
        <begin position="187"/>
        <end position="207"/>
    </location>
</feature>
<dbReference type="PROSITE" id="PS50850">
    <property type="entry name" value="MFS"/>
    <property type="match status" value="1"/>
</dbReference>
<evidence type="ECO:0000313" key="7">
    <source>
        <dbReference type="Proteomes" id="UP000298493"/>
    </source>
</evidence>
<feature type="transmembrane region" description="Helical" evidence="4">
    <location>
        <begin position="231"/>
        <end position="253"/>
    </location>
</feature>
<dbReference type="InterPro" id="IPR020846">
    <property type="entry name" value="MFS_dom"/>
</dbReference>
<proteinExistence type="inferred from homology"/>
<dbReference type="PANTHER" id="PTHR11360">
    <property type="entry name" value="MONOCARBOXYLATE TRANSPORTER"/>
    <property type="match status" value="1"/>
</dbReference>
<evidence type="ECO:0000256" key="4">
    <source>
        <dbReference type="SAM" id="Phobius"/>
    </source>
</evidence>
<comment type="caution">
    <text evidence="6">The sequence shown here is derived from an EMBL/GenBank/DDBJ whole genome shotgun (WGS) entry which is preliminary data.</text>
</comment>
<dbReference type="InterPro" id="IPR036259">
    <property type="entry name" value="MFS_trans_sf"/>
</dbReference>
<keyword evidence="4" id="KW-0812">Transmembrane</keyword>
<comment type="subcellular location">
    <subcellularLocation>
        <location evidence="1">Membrane</location>
        <topology evidence="1">Multi-pass membrane protein</topology>
    </subcellularLocation>
</comment>
<gene>
    <name evidence="6" type="ORF">E6O75_ATG00402</name>
</gene>
<dbReference type="Pfam" id="PF07690">
    <property type="entry name" value="MFS_1"/>
    <property type="match status" value="1"/>
</dbReference>
<evidence type="ECO:0000256" key="1">
    <source>
        <dbReference type="ARBA" id="ARBA00004141"/>
    </source>
</evidence>
<feature type="compositionally biased region" description="Basic and acidic residues" evidence="3">
    <location>
        <begin position="21"/>
        <end position="37"/>
    </location>
</feature>
<dbReference type="AlphaFoldDB" id="A0A4Z1PDQ4"/>
<feature type="region of interest" description="Disordered" evidence="3">
    <location>
        <begin position="18"/>
        <end position="37"/>
    </location>
</feature>
<feature type="transmembrane region" description="Helical" evidence="4">
    <location>
        <begin position="156"/>
        <end position="175"/>
    </location>
</feature>
<protein>
    <submittedName>
        <fullName evidence="6">MFS general substrate transporter</fullName>
    </submittedName>
</protein>
<dbReference type="SUPFAM" id="SSF103473">
    <property type="entry name" value="MFS general substrate transporter"/>
    <property type="match status" value="1"/>
</dbReference>
<feature type="transmembrane region" description="Helical" evidence="4">
    <location>
        <begin position="98"/>
        <end position="117"/>
    </location>
</feature>
<evidence type="ECO:0000256" key="2">
    <source>
        <dbReference type="ARBA" id="ARBA00006727"/>
    </source>
</evidence>
<feature type="transmembrane region" description="Helical" evidence="4">
    <location>
        <begin position="69"/>
        <end position="91"/>
    </location>
</feature>
<evidence type="ECO:0000259" key="5">
    <source>
        <dbReference type="PROSITE" id="PS50850"/>
    </source>
</evidence>
<dbReference type="EMBL" id="SNSC02000001">
    <property type="protein sequence ID" value="TID27635.1"/>
    <property type="molecule type" value="Genomic_DNA"/>
</dbReference>
<accession>A0A4Z1PDQ4</accession>
<comment type="similarity">
    <text evidence="2">Belongs to the major facilitator superfamily. Monocarboxylate porter (TC 2.A.1.13) family.</text>
</comment>
<sequence>MTTDAELKDKETPSLVNLSEKVVEQESESDRGEHVEPERDRVSNYGWYGVFLAHYLSSNKFPGATRLDFAFVGGLSISMALLISPVVMIATRKFGTRTTLFIGILFETVSLVGASFASKIWQLFLSQGICFGWGMGFLFVGSVGIIPQWFALRRSLANGIATAGAGVFGMVYSLATEAMIESLGLAWAFRILGIVSFAVNFTCAIIVRDRNKQVGASLLAFDWRLFKRPEFVLILGYGVFSMLGYIVLLFSLPNYAQSVGLTSRQGALIGALLNLGQGLGRPLIGYFSDSVGRINIAGTATFLCGLFALVIWIFAKSYGVLIFYALIGGTIAGTFWPTVAPVTAEVVGLKNLPAALSITWVVIALPTTFSEPIALEITQHTGEYLGAQLFTGFMYLAAALCMWFLKVWKLGEMERVAAVEHQPMDQVDAANTSSVDISDVRAKSSVINRMLRWQKV</sequence>
<dbReference type="Gene3D" id="1.20.1250.20">
    <property type="entry name" value="MFS general substrate transporter like domains"/>
    <property type="match status" value="2"/>
</dbReference>
<dbReference type="InterPro" id="IPR050327">
    <property type="entry name" value="Proton-linked_MCT"/>
</dbReference>
<keyword evidence="7" id="KW-1185">Reference proteome</keyword>
<name>A0A4Z1PDQ4_9PEZI</name>
<keyword evidence="4" id="KW-1133">Transmembrane helix</keyword>
<feature type="domain" description="Major facilitator superfamily (MFS) profile" evidence="5">
    <location>
        <begin position="229"/>
        <end position="456"/>
    </location>
</feature>
<feature type="transmembrane region" description="Helical" evidence="4">
    <location>
        <begin position="123"/>
        <end position="144"/>
    </location>
</feature>
<dbReference type="Proteomes" id="UP000298493">
    <property type="component" value="Unassembled WGS sequence"/>
</dbReference>